<proteinExistence type="inferred from homology"/>
<reference evidence="7 8" key="1">
    <citation type="submission" date="2024-02" db="EMBL/GenBank/DDBJ databases">
        <title>Chromosome-scale genome assembly of the rough periwinkle Littorina saxatilis.</title>
        <authorList>
            <person name="De Jode A."/>
            <person name="Faria R."/>
            <person name="Formenti G."/>
            <person name="Sims Y."/>
            <person name="Smith T.P."/>
            <person name="Tracey A."/>
            <person name="Wood J.M.D."/>
            <person name="Zagrodzka Z.B."/>
            <person name="Johannesson K."/>
            <person name="Butlin R.K."/>
            <person name="Leder E.H."/>
        </authorList>
    </citation>
    <scope>NUCLEOTIDE SEQUENCE [LARGE SCALE GENOMIC DNA]</scope>
    <source>
        <strain evidence="7">Snail1</strain>
        <tissue evidence="7">Muscle</tissue>
    </source>
</reference>
<keyword evidence="2" id="KW-0690">Ribosome biogenesis</keyword>
<dbReference type="GO" id="GO:0003924">
    <property type="term" value="F:GTPase activity"/>
    <property type="evidence" value="ECO:0007669"/>
    <property type="project" value="InterPro"/>
</dbReference>
<evidence type="ECO:0000313" key="7">
    <source>
        <dbReference type="EMBL" id="KAK7114355.1"/>
    </source>
</evidence>
<dbReference type="InterPro" id="IPR027417">
    <property type="entry name" value="P-loop_NTPase"/>
</dbReference>
<dbReference type="InterPro" id="IPR045086">
    <property type="entry name" value="OBG_GTPase"/>
</dbReference>
<organism evidence="7 8">
    <name type="scientific">Littorina saxatilis</name>
    <dbReference type="NCBI Taxonomy" id="31220"/>
    <lineage>
        <taxon>Eukaryota</taxon>
        <taxon>Metazoa</taxon>
        <taxon>Spiralia</taxon>
        <taxon>Lophotrochozoa</taxon>
        <taxon>Mollusca</taxon>
        <taxon>Gastropoda</taxon>
        <taxon>Caenogastropoda</taxon>
        <taxon>Littorinimorpha</taxon>
        <taxon>Littorinoidea</taxon>
        <taxon>Littorinidae</taxon>
        <taxon>Littorina</taxon>
    </lineage>
</organism>
<feature type="domain" description="Obg" evidence="6">
    <location>
        <begin position="69"/>
        <end position="224"/>
    </location>
</feature>
<evidence type="ECO:0008006" key="9">
    <source>
        <dbReference type="Google" id="ProtNLM"/>
    </source>
</evidence>
<dbReference type="Pfam" id="PF01018">
    <property type="entry name" value="GTP1_OBG"/>
    <property type="match status" value="1"/>
</dbReference>
<evidence type="ECO:0000256" key="4">
    <source>
        <dbReference type="ARBA" id="ARBA00023134"/>
    </source>
</evidence>
<keyword evidence="3" id="KW-0547">Nucleotide-binding</keyword>
<dbReference type="InterPro" id="IPR031167">
    <property type="entry name" value="G_OBG"/>
</dbReference>
<dbReference type="PANTHER" id="PTHR11702">
    <property type="entry name" value="DEVELOPMENTALLY REGULATED GTP-BINDING PROTEIN-RELATED"/>
    <property type="match status" value="1"/>
</dbReference>
<evidence type="ECO:0000313" key="8">
    <source>
        <dbReference type="Proteomes" id="UP001374579"/>
    </source>
</evidence>
<dbReference type="SUPFAM" id="SSF82051">
    <property type="entry name" value="Obg GTP-binding protein N-terminal domain"/>
    <property type="match status" value="1"/>
</dbReference>
<evidence type="ECO:0000256" key="3">
    <source>
        <dbReference type="ARBA" id="ARBA00022741"/>
    </source>
</evidence>
<dbReference type="Pfam" id="PF01926">
    <property type="entry name" value="MMR_HSR1"/>
    <property type="match status" value="1"/>
</dbReference>
<dbReference type="EMBL" id="JBAMIC010000001">
    <property type="protein sequence ID" value="KAK7114355.1"/>
    <property type="molecule type" value="Genomic_DNA"/>
</dbReference>
<sequence length="397" mass="43109">MGRSLMLLQPAVCLRAASQLYSIAVRQRLIPTSTAYTLHFCGASRAASTSATPKHIKPRKPKGDTHKVRHFVDYKQLVVRGGNGGNGCMSFSSEPCKEWAGPDGGNGGNGGHVIFEASTNSKSLAHLKPVVKAEDGIRGRTKICHGKNAEHLYIEVPVGTIIKTEGGTDIGSIEKHGDVCVVARGGAGGKGNHFFLSNENRAPAKGELGAKGQELRVKVELRTMAHAGLIGFPNAGKSTLLRAISRARPKVAAYPFTTLNPHVGIVEYDDYEQVAVADIPGLINGAHQNRGLGHSFLRHIRRCACLLYVLDLSVDEPWTQLNDLKFELEQYEEGLSKRPHAIIGNKLDVEGSEETLAELKARIDLPVFAISAKHRLGIEPLLDHLRKMYDMHVGESF</sequence>
<dbReference type="GO" id="GO:0005739">
    <property type="term" value="C:mitochondrion"/>
    <property type="evidence" value="ECO:0007669"/>
    <property type="project" value="TreeGrafter"/>
</dbReference>
<dbReference type="InterPro" id="IPR006169">
    <property type="entry name" value="GTP1_OBG_dom"/>
</dbReference>
<keyword evidence="4" id="KW-0342">GTP-binding</keyword>
<dbReference type="InterPro" id="IPR014100">
    <property type="entry name" value="GTP-bd_Obg/CgtA"/>
</dbReference>
<protein>
    <recommendedName>
        <fullName evidence="9">Mitochondrial ribosome-associated GTPase 2</fullName>
    </recommendedName>
</protein>
<dbReference type="NCBIfam" id="TIGR02729">
    <property type="entry name" value="Obg_CgtA"/>
    <property type="match status" value="1"/>
</dbReference>
<dbReference type="GO" id="GO:0005525">
    <property type="term" value="F:GTP binding"/>
    <property type="evidence" value="ECO:0007669"/>
    <property type="project" value="UniProtKB-KW"/>
</dbReference>
<evidence type="ECO:0000256" key="1">
    <source>
        <dbReference type="ARBA" id="ARBA00007699"/>
    </source>
</evidence>
<evidence type="ECO:0000259" key="6">
    <source>
        <dbReference type="PROSITE" id="PS51883"/>
    </source>
</evidence>
<comment type="similarity">
    <text evidence="1">Belongs to the TRAFAC class OBG-HflX-like GTPase superfamily. OBG GTPase family.</text>
</comment>
<evidence type="ECO:0000256" key="2">
    <source>
        <dbReference type="ARBA" id="ARBA00022517"/>
    </source>
</evidence>
<dbReference type="PROSITE" id="PS51710">
    <property type="entry name" value="G_OBG"/>
    <property type="match status" value="1"/>
</dbReference>
<dbReference type="PRINTS" id="PR00326">
    <property type="entry name" value="GTP1OBG"/>
</dbReference>
<dbReference type="GO" id="GO:0042254">
    <property type="term" value="P:ribosome biogenesis"/>
    <property type="evidence" value="ECO:0007669"/>
    <property type="project" value="UniProtKB-UniRule"/>
</dbReference>
<dbReference type="InterPro" id="IPR036726">
    <property type="entry name" value="GTP1_OBG_dom_sf"/>
</dbReference>
<feature type="domain" description="OBG-type G" evidence="5">
    <location>
        <begin position="225"/>
        <end position="390"/>
    </location>
</feature>
<evidence type="ECO:0000259" key="5">
    <source>
        <dbReference type="PROSITE" id="PS51710"/>
    </source>
</evidence>
<dbReference type="AlphaFoldDB" id="A0AAN9C4M2"/>
<dbReference type="PIRSF" id="PIRSF002401">
    <property type="entry name" value="GTP_bd_Obg/CgtA"/>
    <property type="match status" value="1"/>
</dbReference>
<dbReference type="PROSITE" id="PS51883">
    <property type="entry name" value="OBG"/>
    <property type="match status" value="1"/>
</dbReference>
<dbReference type="FunFam" id="2.70.210.12:FF:000001">
    <property type="entry name" value="GTPase Obg"/>
    <property type="match status" value="1"/>
</dbReference>
<keyword evidence="8" id="KW-1185">Reference proteome</keyword>
<dbReference type="NCBIfam" id="TIGR00231">
    <property type="entry name" value="small_GTP"/>
    <property type="match status" value="1"/>
</dbReference>
<dbReference type="CDD" id="cd01898">
    <property type="entry name" value="Obg"/>
    <property type="match status" value="1"/>
</dbReference>
<dbReference type="GO" id="GO:0000287">
    <property type="term" value="F:magnesium ion binding"/>
    <property type="evidence" value="ECO:0007669"/>
    <property type="project" value="InterPro"/>
</dbReference>
<dbReference type="SUPFAM" id="SSF52540">
    <property type="entry name" value="P-loop containing nucleoside triphosphate hydrolases"/>
    <property type="match status" value="1"/>
</dbReference>
<dbReference type="PANTHER" id="PTHR11702:SF31">
    <property type="entry name" value="MITOCHONDRIAL RIBOSOME-ASSOCIATED GTPASE 2"/>
    <property type="match status" value="1"/>
</dbReference>
<dbReference type="NCBIfam" id="NF008956">
    <property type="entry name" value="PRK12299.1"/>
    <property type="match status" value="1"/>
</dbReference>
<name>A0AAN9C4M2_9CAEN</name>
<dbReference type="Gene3D" id="3.40.50.300">
    <property type="entry name" value="P-loop containing nucleotide triphosphate hydrolases"/>
    <property type="match status" value="1"/>
</dbReference>
<dbReference type="InterPro" id="IPR006073">
    <property type="entry name" value="GTP-bd"/>
</dbReference>
<dbReference type="HAMAP" id="MF_01454">
    <property type="entry name" value="GTPase_Obg"/>
    <property type="match status" value="1"/>
</dbReference>
<dbReference type="Proteomes" id="UP001374579">
    <property type="component" value="Unassembled WGS sequence"/>
</dbReference>
<dbReference type="Gene3D" id="2.70.210.12">
    <property type="entry name" value="GTP1/OBG domain"/>
    <property type="match status" value="1"/>
</dbReference>
<gene>
    <name evidence="7" type="ORF">V1264_000429</name>
</gene>
<dbReference type="InterPro" id="IPR005225">
    <property type="entry name" value="Small_GTP-bd"/>
</dbReference>
<accession>A0AAN9C4M2</accession>
<comment type="caution">
    <text evidence="7">The sequence shown here is derived from an EMBL/GenBank/DDBJ whole genome shotgun (WGS) entry which is preliminary data.</text>
</comment>